<dbReference type="AlphaFoldDB" id="A0A5N4C0F5"/>
<gene>
    <name evidence="1" type="ORF">Cadr_000031022</name>
</gene>
<dbReference type="Proteomes" id="UP000299084">
    <property type="component" value="Unassembled WGS sequence"/>
</dbReference>
<reference evidence="1 2" key="1">
    <citation type="journal article" date="2019" name="Mol. Ecol. Resour.">
        <title>Improving Illumina assemblies with Hi-C and long reads: an example with the North African dromedary.</title>
        <authorList>
            <person name="Elbers J.P."/>
            <person name="Rogers M.F."/>
            <person name="Perelman P.L."/>
            <person name="Proskuryakova A.A."/>
            <person name="Serdyukova N.A."/>
            <person name="Johnson W.E."/>
            <person name="Horin P."/>
            <person name="Corander J."/>
            <person name="Murphy D."/>
            <person name="Burger P.A."/>
        </authorList>
    </citation>
    <scope>NUCLEOTIDE SEQUENCE [LARGE SCALE GENOMIC DNA]</scope>
    <source>
        <strain evidence="1">Drom800</strain>
        <tissue evidence="1">Blood</tissue>
    </source>
</reference>
<dbReference type="EMBL" id="JWIN03000042">
    <property type="protein sequence ID" value="KAB1252339.1"/>
    <property type="molecule type" value="Genomic_DNA"/>
</dbReference>
<keyword evidence="2" id="KW-1185">Reference proteome</keyword>
<proteinExistence type="predicted"/>
<organism evidence="1 2">
    <name type="scientific">Camelus dromedarius</name>
    <name type="common">Dromedary</name>
    <name type="synonym">Arabian camel</name>
    <dbReference type="NCBI Taxonomy" id="9838"/>
    <lineage>
        <taxon>Eukaryota</taxon>
        <taxon>Metazoa</taxon>
        <taxon>Chordata</taxon>
        <taxon>Craniata</taxon>
        <taxon>Vertebrata</taxon>
        <taxon>Euteleostomi</taxon>
        <taxon>Mammalia</taxon>
        <taxon>Eutheria</taxon>
        <taxon>Laurasiatheria</taxon>
        <taxon>Artiodactyla</taxon>
        <taxon>Tylopoda</taxon>
        <taxon>Camelidae</taxon>
        <taxon>Camelus</taxon>
    </lineage>
</organism>
<evidence type="ECO:0000313" key="1">
    <source>
        <dbReference type="EMBL" id="KAB1252339.1"/>
    </source>
</evidence>
<protein>
    <submittedName>
        <fullName evidence="1">E3 ubiquitin-protein ligase HERC2</fullName>
    </submittedName>
</protein>
<sequence>MGALLFALPGWEWSDWSSELRIPGDELKWKFISDGPMNGWGWRFTVYPIKPAVGKEGPGLQPPGLADPAGLCNLALLGLLFSKQTKSPSGSMLMAPSMARRLRRISRPNCGGKKGQCCTCPITKAEKQAEKEEAEDCKVFKNSLHNIIFMPSTCPLRMTSGRVWCFLTTLVFCRSAALRPKRKQREVMQATSTTISS</sequence>
<comment type="caution">
    <text evidence="1">The sequence shown here is derived from an EMBL/GenBank/DDBJ whole genome shotgun (WGS) entry which is preliminary data.</text>
</comment>
<evidence type="ECO:0000313" key="2">
    <source>
        <dbReference type="Proteomes" id="UP000299084"/>
    </source>
</evidence>
<accession>A0A5N4C0F5</accession>
<name>A0A5N4C0F5_CAMDR</name>